<dbReference type="CDD" id="cd07990">
    <property type="entry name" value="LPLAT_LCLAT1-like"/>
    <property type="match status" value="1"/>
</dbReference>
<dbReference type="GO" id="GO:0036149">
    <property type="term" value="P:phosphatidylinositol acyl-chain remodeling"/>
    <property type="evidence" value="ECO:0007669"/>
    <property type="project" value="TreeGrafter"/>
</dbReference>
<evidence type="ECO:0000256" key="4">
    <source>
        <dbReference type="SAM" id="MobiDB-lite"/>
    </source>
</evidence>
<accession>A0A1L7WP62</accession>
<dbReference type="GO" id="GO:0016746">
    <property type="term" value="F:acyltransferase activity"/>
    <property type="evidence" value="ECO:0007669"/>
    <property type="project" value="UniProtKB-KW"/>
</dbReference>
<organism evidence="7 8">
    <name type="scientific">Phialocephala subalpina</name>
    <dbReference type="NCBI Taxonomy" id="576137"/>
    <lineage>
        <taxon>Eukaryota</taxon>
        <taxon>Fungi</taxon>
        <taxon>Dikarya</taxon>
        <taxon>Ascomycota</taxon>
        <taxon>Pezizomycotina</taxon>
        <taxon>Leotiomycetes</taxon>
        <taxon>Helotiales</taxon>
        <taxon>Mollisiaceae</taxon>
        <taxon>Phialocephala</taxon>
        <taxon>Phialocephala fortinii species complex</taxon>
    </lineage>
</organism>
<keyword evidence="2 7" id="KW-0808">Transferase</keyword>
<dbReference type="SUPFAM" id="SSF69593">
    <property type="entry name" value="Glycerol-3-phosphate (1)-acyltransferase"/>
    <property type="match status" value="1"/>
</dbReference>
<evidence type="ECO:0000256" key="1">
    <source>
        <dbReference type="ARBA" id="ARBA00008655"/>
    </source>
</evidence>
<feature type="transmembrane region" description="Helical" evidence="5">
    <location>
        <begin position="388"/>
        <end position="406"/>
    </location>
</feature>
<dbReference type="PROSITE" id="PS50031">
    <property type="entry name" value="EH"/>
    <property type="match status" value="1"/>
</dbReference>
<evidence type="ECO:0000256" key="5">
    <source>
        <dbReference type="SAM" id="Phobius"/>
    </source>
</evidence>
<keyword evidence="3 7" id="KW-0012">Acyltransferase</keyword>
<evidence type="ECO:0000313" key="7">
    <source>
        <dbReference type="EMBL" id="CZR54559.1"/>
    </source>
</evidence>
<dbReference type="GO" id="GO:0005783">
    <property type="term" value="C:endoplasmic reticulum"/>
    <property type="evidence" value="ECO:0007669"/>
    <property type="project" value="TreeGrafter"/>
</dbReference>
<dbReference type="STRING" id="576137.A0A1L7WP62"/>
<dbReference type="InterPro" id="IPR032098">
    <property type="entry name" value="Acyltransf_C"/>
</dbReference>
<dbReference type="InterPro" id="IPR002123">
    <property type="entry name" value="Plipid/glycerol_acylTrfase"/>
</dbReference>
<feature type="region of interest" description="Disordered" evidence="4">
    <location>
        <begin position="1"/>
        <end position="27"/>
    </location>
</feature>
<dbReference type="Proteomes" id="UP000184330">
    <property type="component" value="Unassembled WGS sequence"/>
</dbReference>
<dbReference type="InterPro" id="IPR000261">
    <property type="entry name" value="EH_dom"/>
</dbReference>
<feature type="transmembrane region" description="Helical" evidence="5">
    <location>
        <begin position="40"/>
        <end position="66"/>
    </location>
</feature>
<proteinExistence type="inferred from homology"/>
<feature type="domain" description="EH" evidence="6">
    <location>
        <begin position="364"/>
        <end position="415"/>
    </location>
</feature>
<evidence type="ECO:0000313" key="8">
    <source>
        <dbReference type="Proteomes" id="UP000184330"/>
    </source>
</evidence>
<protein>
    <submittedName>
        <fullName evidence="7">Probable 1-acyl-sn-glycerol-3-phosphate acyltransferase gamma</fullName>
    </submittedName>
</protein>
<evidence type="ECO:0000256" key="3">
    <source>
        <dbReference type="ARBA" id="ARBA00023315"/>
    </source>
</evidence>
<feature type="transmembrane region" description="Helical" evidence="5">
    <location>
        <begin position="72"/>
        <end position="95"/>
    </location>
</feature>
<dbReference type="EMBL" id="FJOG01000005">
    <property type="protein sequence ID" value="CZR54559.1"/>
    <property type="molecule type" value="Genomic_DNA"/>
</dbReference>
<sequence>MANELRQRQTTQAQKPETTAEVGHPGGEIKHGGAVQILRLLLVVVYFFSSCATIVVTQFIGVPLYWINRDLYYAYMALTKQSFGIFVTTLTQWWAPTVIRVSWDSSVAGELRKTQDGTLECSFPERMVMIANHQLYTDWLYLWWIAYTNRPQTHGHIYIILKESLKHIPIIGWGMRFYGFIFMSRKMATDQPRMAHRLKQLKEVHTGPMSGTSGLDPMWLLLFPEGTNASDNGRKKSSQWAEKVGIKDMEHVLLPRSTGMFFCLSELQGTVDYVYDCTLAYEGVPRGEFGQDLFTLRSMYLQGRPPPSVSMYWRRFAVADIPLDDHDKFDLWLRERWYEKDAYIEQYLRTGRLPPTKAATNGVNKESGDEEYIETQVQLAHWWEVGNIFLVLATFGLLANILARVWNVVWYGKHV</sequence>
<keyword evidence="5" id="KW-1133">Transmembrane helix</keyword>
<evidence type="ECO:0000256" key="2">
    <source>
        <dbReference type="ARBA" id="ARBA00022679"/>
    </source>
</evidence>
<dbReference type="PANTHER" id="PTHR10983:SF16">
    <property type="entry name" value="LYSOCARDIOLIPIN ACYLTRANSFERASE 1"/>
    <property type="match status" value="1"/>
</dbReference>
<dbReference type="SMART" id="SM00563">
    <property type="entry name" value="PlsC"/>
    <property type="match status" value="1"/>
</dbReference>
<evidence type="ECO:0000259" key="6">
    <source>
        <dbReference type="PROSITE" id="PS50031"/>
    </source>
</evidence>
<dbReference type="Pfam" id="PF01553">
    <property type="entry name" value="Acyltransferase"/>
    <property type="match status" value="1"/>
</dbReference>
<comment type="similarity">
    <text evidence="1">Belongs to the 1-acyl-sn-glycerol-3-phosphate acyltransferase family.</text>
</comment>
<dbReference type="OrthoDB" id="189226at2759"/>
<keyword evidence="5" id="KW-0812">Transmembrane</keyword>
<keyword evidence="5" id="KW-0472">Membrane</keyword>
<feature type="compositionally biased region" description="Polar residues" evidence="4">
    <location>
        <begin position="8"/>
        <end position="17"/>
    </location>
</feature>
<keyword evidence="8" id="KW-1185">Reference proteome</keyword>
<dbReference type="AlphaFoldDB" id="A0A1L7WP62"/>
<dbReference type="Pfam" id="PF16076">
    <property type="entry name" value="Acyltransf_C"/>
    <property type="match status" value="1"/>
</dbReference>
<reference evidence="7 8" key="1">
    <citation type="submission" date="2016-03" db="EMBL/GenBank/DDBJ databases">
        <authorList>
            <person name="Ploux O."/>
        </authorList>
    </citation>
    <scope>NUCLEOTIDE SEQUENCE [LARGE SCALE GENOMIC DNA]</scope>
    <source>
        <strain evidence="7 8">UAMH 11012</strain>
    </source>
</reference>
<gene>
    <name evidence="7" type="ORF">PAC_04443</name>
</gene>
<name>A0A1L7WP62_9HELO</name>
<dbReference type="PANTHER" id="PTHR10983">
    <property type="entry name" value="1-ACYLGLYCEROL-3-PHOSPHATE ACYLTRANSFERASE-RELATED"/>
    <property type="match status" value="1"/>
</dbReference>